<dbReference type="Proteomes" id="UP000827889">
    <property type="component" value="Chromosome 11"/>
</dbReference>
<feature type="domain" description="O-acyltransferase WSD1-like N-terminal" evidence="11">
    <location>
        <begin position="120"/>
        <end position="337"/>
    </location>
</feature>
<evidence type="ECO:0000256" key="10">
    <source>
        <dbReference type="ARBA" id="ARBA00048109"/>
    </source>
</evidence>
<keyword evidence="13" id="KW-1185">Reference proteome</keyword>
<keyword evidence="5" id="KW-0808">Transferase</keyword>
<comment type="similarity">
    <text evidence="8">In the N-terminal section; belongs to the long-chain O-acyltransferase family.</text>
</comment>
<gene>
    <name evidence="14" type="primary">LOC115735937</name>
</gene>
<comment type="catalytic activity">
    <reaction evidence="9">
        <text>a long chain fatty alcohol + a fatty acyl-CoA = a long-chain alcohol wax ester + CoA</text>
        <dbReference type="Rhea" id="RHEA:38443"/>
        <dbReference type="ChEBI" id="CHEBI:17135"/>
        <dbReference type="ChEBI" id="CHEBI:57287"/>
        <dbReference type="ChEBI" id="CHEBI:77636"/>
        <dbReference type="ChEBI" id="CHEBI:235323"/>
        <dbReference type="EC" id="2.3.1.75"/>
    </reaction>
</comment>
<dbReference type="Gene3D" id="3.30.559.10">
    <property type="entry name" value="Chloramphenicol acetyltransferase-like domain"/>
    <property type="match status" value="1"/>
</dbReference>
<evidence type="ECO:0000256" key="5">
    <source>
        <dbReference type="ARBA" id="ARBA00022679"/>
    </source>
</evidence>
<dbReference type="Pfam" id="PF03007">
    <property type="entry name" value="WS_DGAT_cat"/>
    <property type="match status" value="1"/>
</dbReference>
<evidence type="ECO:0000313" key="14">
    <source>
        <dbReference type="RefSeq" id="XP_048128888.1"/>
    </source>
</evidence>
<evidence type="ECO:0000259" key="12">
    <source>
        <dbReference type="Pfam" id="PF06974"/>
    </source>
</evidence>
<evidence type="ECO:0000256" key="7">
    <source>
        <dbReference type="ARBA" id="ARBA00023315"/>
    </source>
</evidence>
<dbReference type="InterPro" id="IPR045034">
    <property type="entry name" value="O-acyltransferase_WSD1-like"/>
</dbReference>
<evidence type="ECO:0000259" key="11">
    <source>
        <dbReference type="Pfam" id="PF03007"/>
    </source>
</evidence>
<organism evidence="13 14">
    <name type="scientific">Rhodamnia argentea</name>
    <dbReference type="NCBI Taxonomy" id="178133"/>
    <lineage>
        <taxon>Eukaryota</taxon>
        <taxon>Viridiplantae</taxon>
        <taxon>Streptophyta</taxon>
        <taxon>Embryophyta</taxon>
        <taxon>Tracheophyta</taxon>
        <taxon>Spermatophyta</taxon>
        <taxon>Magnoliopsida</taxon>
        <taxon>eudicotyledons</taxon>
        <taxon>Gunneridae</taxon>
        <taxon>Pentapetalae</taxon>
        <taxon>rosids</taxon>
        <taxon>malvids</taxon>
        <taxon>Myrtales</taxon>
        <taxon>Myrtaceae</taxon>
        <taxon>Myrtoideae</taxon>
        <taxon>Myrteae</taxon>
        <taxon>Australasian group</taxon>
        <taxon>Rhodamnia</taxon>
    </lineage>
</organism>
<comment type="subcellular location">
    <subcellularLocation>
        <location evidence="1">Cell membrane</location>
        <topology evidence="1">Single-pass membrane protein</topology>
    </subcellularLocation>
    <subcellularLocation>
        <location evidence="2">Endoplasmic reticulum membrane</location>
    </subcellularLocation>
</comment>
<sequence length="547" mass="60607">MWISSLYRFFFHVNSVWQSLTQSRRKTPARSPPSPPHTHQNQSPIDWFIEVLTSSEPPLLLFPRHLNRTADFSSSIFSPEMGSPENGSDEPLTPAGRLFLQKEMNQVIYCVVGLKHPLDVDALKSAIQSSLMVKHPRFCSLMVRDSAGREHWRRTRVDIDRHVVAVHGPVADGLSDEAAVNEYLADLSTDSPGLLGDDKPLWDVHLLMAHRCVVFRIHHALGDGISLMSMFLASCRRVDDPEALPTIGPSSSAKRRSGGGGGAWWKAVVRVLEVLWFTVVFVVEFVLRSMWASDRKTPVSGGAGVELWPRKLATARFCLEDMKVVKSAVASATINDVLFGIISAGLFKYLDHRSPDAVREGTRITGVAMVNLREQPGLQELSNLMQGNPGLRWGNKFGILLLPVHYHRSCGDPLEHLRKAKSMIDRKKKSLEAHFSYKIGDIVMASLGPHVASLLNYRIVCNTTFTISNVLGPQEEIAILGNPITYIRANSSSLPHALTMHMVSYAGRADMQILVAKDIIPDPDFLAKCFEDALLEMKAAASAALNK</sequence>
<protein>
    <submittedName>
        <fullName evidence="14">Wax ester synthase/diacylglycerol acyltransferase 11-like isoform X1</fullName>
    </submittedName>
</protein>
<evidence type="ECO:0000256" key="2">
    <source>
        <dbReference type="ARBA" id="ARBA00004586"/>
    </source>
</evidence>
<dbReference type="InterPro" id="IPR004255">
    <property type="entry name" value="O-acyltransferase_WSD1_N"/>
</dbReference>
<proteinExistence type="inferred from homology"/>
<keyword evidence="6" id="KW-0256">Endoplasmic reticulum</keyword>
<comment type="pathway">
    <text evidence="3">Glycerolipid metabolism; triacylglycerol biosynthesis.</text>
</comment>
<evidence type="ECO:0000256" key="4">
    <source>
        <dbReference type="ARBA" id="ARBA00005189"/>
    </source>
</evidence>
<name>A0ABM3GX38_9MYRT</name>
<feature type="domain" description="O-acyltransferase WSD1 C-terminal" evidence="12">
    <location>
        <begin position="393"/>
        <end position="538"/>
    </location>
</feature>
<reference evidence="14" key="1">
    <citation type="submission" date="2025-08" db="UniProtKB">
        <authorList>
            <consortium name="RefSeq"/>
        </authorList>
    </citation>
    <scope>IDENTIFICATION</scope>
    <source>
        <tissue evidence="14">Leaf</tissue>
    </source>
</reference>
<dbReference type="RefSeq" id="XP_048128888.1">
    <property type="nucleotide sequence ID" value="XM_048272931.1"/>
</dbReference>
<comment type="pathway">
    <text evidence="4">Lipid metabolism.</text>
</comment>
<dbReference type="SUPFAM" id="SSF52777">
    <property type="entry name" value="CoA-dependent acyltransferases"/>
    <property type="match status" value="1"/>
</dbReference>
<dbReference type="PANTHER" id="PTHR31650:SF41">
    <property type="entry name" value="O-ACYLTRANSFERASE WSD1-LIKE ISOFORM X1"/>
    <property type="match status" value="1"/>
</dbReference>
<dbReference type="InterPro" id="IPR009721">
    <property type="entry name" value="O-acyltransferase_WSD1_C"/>
</dbReference>
<keyword evidence="7" id="KW-0012">Acyltransferase</keyword>
<evidence type="ECO:0000256" key="3">
    <source>
        <dbReference type="ARBA" id="ARBA00004771"/>
    </source>
</evidence>
<evidence type="ECO:0000313" key="13">
    <source>
        <dbReference type="Proteomes" id="UP000827889"/>
    </source>
</evidence>
<dbReference type="GeneID" id="115735937"/>
<dbReference type="Pfam" id="PF06974">
    <property type="entry name" value="WS_DGAT_C"/>
    <property type="match status" value="1"/>
</dbReference>
<dbReference type="PANTHER" id="PTHR31650">
    <property type="entry name" value="O-ACYLTRANSFERASE (WSD1-LIKE) FAMILY PROTEIN"/>
    <property type="match status" value="1"/>
</dbReference>
<evidence type="ECO:0000256" key="6">
    <source>
        <dbReference type="ARBA" id="ARBA00022824"/>
    </source>
</evidence>
<comment type="catalytic activity">
    <reaction evidence="10">
        <text>an acyl-CoA + a 1,2-diacyl-sn-glycerol = a triacyl-sn-glycerol + CoA</text>
        <dbReference type="Rhea" id="RHEA:10868"/>
        <dbReference type="ChEBI" id="CHEBI:17815"/>
        <dbReference type="ChEBI" id="CHEBI:57287"/>
        <dbReference type="ChEBI" id="CHEBI:58342"/>
        <dbReference type="ChEBI" id="CHEBI:64615"/>
        <dbReference type="EC" id="2.3.1.20"/>
    </reaction>
</comment>
<evidence type="ECO:0000256" key="9">
    <source>
        <dbReference type="ARBA" id="ARBA00047604"/>
    </source>
</evidence>
<evidence type="ECO:0000256" key="1">
    <source>
        <dbReference type="ARBA" id="ARBA00004162"/>
    </source>
</evidence>
<evidence type="ECO:0000256" key="8">
    <source>
        <dbReference type="ARBA" id="ARBA00024360"/>
    </source>
</evidence>
<accession>A0ABM3GX38</accession>
<dbReference type="InterPro" id="IPR023213">
    <property type="entry name" value="CAT-like_dom_sf"/>
</dbReference>